<dbReference type="Pfam" id="PF11799">
    <property type="entry name" value="IMS_C"/>
    <property type="match status" value="1"/>
</dbReference>
<dbReference type="PANTHER" id="PTHR11076:SF34">
    <property type="entry name" value="PROTEIN UMUC"/>
    <property type="match status" value="1"/>
</dbReference>
<dbReference type="InterPro" id="IPR050116">
    <property type="entry name" value="DNA_polymerase-Y"/>
</dbReference>
<dbReference type="EMBL" id="FOXQ01000005">
    <property type="protein sequence ID" value="SFQ08471.1"/>
    <property type="molecule type" value="Genomic_DNA"/>
</dbReference>
<evidence type="ECO:0000313" key="8">
    <source>
        <dbReference type="Proteomes" id="UP000199031"/>
    </source>
</evidence>
<dbReference type="Pfam" id="PF13438">
    <property type="entry name" value="DUF4113"/>
    <property type="match status" value="1"/>
</dbReference>
<dbReference type="GO" id="GO:0009432">
    <property type="term" value="P:SOS response"/>
    <property type="evidence" value="ECO:0007669"/>
    <property type="project" value="UniProtKB-KW"/>
</dbReference>
<dbReference type="PROSITE" id="PS50173">
    <property type="entry name" value="UMUC"/>
    <property type="match status" value="1"/>
</dbReference>
<evidence type="ECO:0000256" key="5">
    <source>
        <dbReference type="ARBA" id="ARBA00023236"/>
    </source>
</evidence>
<dbReference type="RefSeq" id="WP_090657820.1">
    <property type="nucleotide sequence ID" value="NZ_FOXQ01000005.1"/>
</dbReference>
<dbReference type="Gene3D" id="1.10.150.20">
    <property type="entry name" value="5' to 3' exonuclease, C-terminal subdomain"/>
    <property type="match status" value="1"/>
</dbReference>
<dbReference type="STRING" id="1465490.SAMN05444277_10571"/>
<dbReference type="GO" id="GO:0005829">
    <property type="term" value="C:cytosol"/>
    <property type="evidence" value="ECO:0007669"/>
    <property type="project" value="TreeGrafter"/>
</dbReference>
<protein>
    <submittedName>
        <fullName evidence="7">DNA polymerase V</fullName>
    </submittedName>
</protein>
<accession>A0A1I5VM30</accession>
<evidence type="ECO:0000256" key="3">
    <source>
        <dbReference type="ARBA" id="ARBA00023199"/>
    </source>
</evidence>
<keyword evidence="5" id="KW-0742">SOS response</keyword>
<dbReference type="AlphaFoldDB" id="A0A1I5VM30"/>
<dbReference type="InterPro" id="IPR043128">
    <property type="entry name" value="Rev_trsase/Diguanyl_cyclase"/>
</dbReference>
<dbReference type="Gene3D" id="3.30.70.270">
    <property type="match status" value="1"/>
</dbReference>
<feature type="domain" description="UmuC" evidence="6">
    <location>
        <begin position="24"/>
        <end position="211"/>
    </location>
</feature>
<gene>
    <name evidence="7" type="ORF">SAMN05444277_10571</name>
</gene>
<dbReference type="GO" id="GO:0006281">
    <property type="term" value="P:DNA repair"/>
    <property type="evidence" value="ECO:0007669"/>
    <property type="project" value="UniProtKB-KW"/>
</dbReference>
<keyword evidence="8" id="KW-1185">Reference proteome</keyword>
<keyword evidence="2" id="KW-0227">DNA damage</keyword>
<reference evidence="7 8" key="1">
    <citation type="submission" date="2016-10" db="EMBL/GenBank/DDBJ databases">
        <authorList>
            <person name="de Groot N.N."/>
        </authorList>
    </citation>
    <scope>NUCLEOTIDE SEQUENCE [LARGE SCALE GENOMIC DNA]</scope>
    <source>
        <strain evidence="7 8">DSM 28286</strain>
    </source>
</reference>
<evidence type="ECO:0000256" key="2">
    <source>
        <dbReference type="ARBA" id="ARBA00022763"/>
    </source>
</evidence>
<sequence>MQHQETIAQPHTPTGSLSRGRRRYAVVDCNSFYCSAERVFRPELADKPVIVLSNNDGCIVSRSDEAKAFGVEMAGPYFKAKEIIERNNITTFSSNYNLYGDMSWRVMETLRIIMGEQNVEVYSVDEAFINMDAVPFEELDFAALQIRETVEQWTGVKVSVGVAPTKTLSKVANHIAKLDKEKTNCVTVLKTMEDVNSALYKTPVGDVWGVGKQYANKLKAFGIYDAYHLTQMPEEWARKNLGGVVGLRLIKELKGEPFIVMDEELVQKKMIATTRMFGAPVKDKQSIKEAVATYTSRAAEKLRRQFGAASAISAFVVPKMPRSGDGHFSHGPTISDRIMLPHPTCVTSELIKAAMKIIDRIYEEGKLYKKAGVMLSGIIQDTSVQGDFFIPKEKNNNRMLMSMMDNINFSMRDDILKFAASGTNRNWKMRQEFRSPRYTSRWDELCEVR</sequence>
<keyword evidence="3" id="KW-0741">SOS mutagenesis</keyword>
<dbReference type="PANTHER" id="PTHR11076">
    <property type="entry name" value="DNA REPAIR POLYMERASE UMUC / TRANSFERASE FAMILY MEMBER"/>
    <property type="match status" value="1"/>
</dbReference>
<dbReference type="OrthoDB" id="9808813at2"/>
<keyword evidence="4" id="KW-0234">DNA repair</keyword>
<comment type="similarity">
    <text evidence="1">Belongs to the DNA polymerase type-Y family.</text>
</comment>
<evidence type="ECO:0000256" key="4">
    <source>
        <dbReference type="ARBA" id="ARBA00023204"/>
    </source>
</evidence>
<dbReference type="Proteomes" id="UP000199031">
    <property type="component" value="Unassembled WGS sequence"/>
</dbReference>
<evidence type="ECO:0000259" key="6">
    <source>
        <dbReference type="PROSITE" id="PS50173"/>
    </source>
</evidence>
<dbReference type="GO" id="GO:0003684">
    <property type="term" value="F:damaged DNA binding"/>
    <property type="evidence" value="ECO:0007669"/>
    <property type="project" value="InterPro"/>
</dbReference>
<name>A0A1I5VM30_9BACT</name>
<dbReference type="InterPro" id="IPR017961">
    <property type="entry name" value="DNA_pol_Y-fam_little_finger"/>
</dbReference>
<proteinExistence type="inferred from homology"/>
<organism evidence="7 8">
    <name type="scientific">Parafilimonas terrae</name>
    <dbReference type="NCBI Taxonomy" id="1465490"/>
    <lineage>
        <taxon>Bacteria</taxon>
        <taxon>Pseudomonadati</taxon>
        <taxon>Bacteroidota</taxon>
        <taxon>Chitinophagia</taxon>
        <taxon>Chitinophagales</taxon>
        <taxon>Chitinophagaceae</taxon>
        <taxon>Parafilimonas</taxon>
    </lineage>
</organism>
<dbReference type="SUPFAM" id="SSF56672">
    <property type="entry name" value="DNA/RNA polymerases"/>
    <property type="match status" value="1"/>
</dbReference>
<dbReference type="GO" id="GO:0042276">
    <property type="term" value="P:error-prone translesion synthesis"/>
    <property type="evidence" value="ECO:0007669"/>
    <property type="project" value="TreeGrafter"/>
</dbReference>
<dbReference type="InterPro" id="IPR043502">
    <property type="entry name" value="DNA/RNA_pol_sf"/>
</dbReference>
<dbReference type="CDD" id="cd01700">
    <property type="entry name" value="PolY_Pol_V_umuC"/>
    <property type="match status" value="1"/>
</dbReference>
<dbReference type="Gene3D" id="3.40.1170.60">
    <property type="match status" value="1"/>
</dbReference>
<dbReference type="GO" id="GO:0003887">
    <property type="term" value="F:DNA-directed DNA polymerase activity"/>
    <property type="evidence" value="ECO:0007669"/>
    <property type="project" value="TreeGrafter"/>
</dbReference>
<dbReference type="InterPro" id="IPR001126">
    <property type="entry name" value="UmuC"/>
</dbReference>
<evidence type="ECO:0000256" key="1">
    <source>
        <dbReference type="ARBA" id="ARBA00010945"/>
    </source>
</evidence>
<dbReference type="InterPro" id="IPR025188">
    <property type="entry name" value="DUF4113"/>
</dbReference>
<evidence type="ECO:0000313" key="7">
    <source>
        <dbReference type="EMBL" id="SFQ08471.1"/>
    </source>
</evidence>
<dbReference type="Pfam" id="PF00817">
    <property type="entry name" value="IMS"/>
    <property type="match status" value="1"/>
</dbReference>